<evidence type="ECO:0000313" key="1">
    <source>
        <dbReference type="EMBL" id="RCH84214.1"/>
    </source>
</evidence>
<gene>
    <name evidence="1" type="ORF">CU097_003610</name>
</gene>
<evidence type="ECO:0000313" key="2">
    <source>
        <dbReference type="Proteomes" id="UP000252139"/>
    </source>
</evidence>
<reference evidence="1 2" key="1">
    <citation type="journal article" date="2018" name="G3 (Bethesda)">
        <title>Phylogenetic and Phylogenomic Definition of Rhizopus Species.</title>
        <authorList>
            <person name="Gryganskyi A.P."/>
            <person name="Golan J."/>
            <person name="Dolatabadi S."/>
            <person name="Mondo S."/>
            <person name="Robb S."/>
            <person name="Idnurm A."/>
            <person name="Muszewska A."/>
            <person name="Steczkiewicz K."/>
            <person name="Masonjones S."/>
            <person name="Liao H.L."/>
            <person name="Gajdeczka M.T."/>
            <person name="Anike F."/>
            <person name="Vuek A."/>
            <person name="Anishchenko I.M."/>
            <person name="Voigt K."/>
            <person name="de Hoog G.S."/>
            <person name="Smith M.E."/>
            <person name="Heitman J."/>
            <person name="Vilgalys R."/>
            <person name="Stajich J.E."/>
        </authorList>
    </citation>
    <scope>NUCLEOTIDE SEQUENCE [LARGE SCALE GENOMIC DNA]</scope>
    <source>
        <strain evidence="1 2">CBS 357.93</strain>
    </source>
</reference>
<dbReference type="Proteomes" id="UP000252139">
    <property type="component" value="Unassembled WGS sequence"/>
</dbReference>
<organism evidence="1 2">
    <name type="scientific">Rhizopus azygosporus</name>
    <name type="common">Rhizopus microsporus var. azygosporus</name>
    <dbReference type="NCBI Taxonomy" id="86630"/>
    <lineage>
        <taxon>Eukaryota</taxon>
        <taxon>Fungi</taxon>
        <taxon>Fungi incertae sedis</taxon>
        <taxon>Mucoromycota</taxon>
        <taxon>Mucoromycotina</taxon>
        <taxon>Mucoromycetes</taxon>
        <taxon>Mucorales</taxon>
        <taxon>Mucorineae</taxon>
        <taxon>Rhizopodaceae</taxon>
        <taxon>Rhizopus</taxon>
    </lineage>
</organism>
<dbReference type="OrthoDB" id="2233065at2759"/>
<proteinExistence type="predicted"/>
<keyword evidence="2" id="KW-1185">Reference proteome</keyword>
<dbReference type="AlphaFoldDB" id="A0A367J2N7"/>
<dbReference type="EMBL" id="PJQL01002429">
    <property type="protein sequence ID" value="RCH84214.1"/>
    <property type="molecule type" value="Genomic_DNA"/>
</dbReference>
<protein>
    <submittedName>
        <fullName evidence="1">Uncharacterized protein</fullName>
    </submittedName>
</protein>
<sequence>MYSISVKVKPKVLIHMRLLYKNEQYKETDHKTRYYHITYHTQFSLVIMFENNDDVGSYPLETLQAISSFFCQQKATLFDYPYSEDNTIKFLYKIAKEVTVEEIQYENNFRHTLDIVLTSNEKCFNRSKKSLEGAPDIKKAERLIEKGHTYNASIKRQLSNVSTESESDLEFPEKLPVGTKRPPTASQIADEIAFVKRFKTNAGRMNWAQCLAEAHKNNLLLRYSTVSSLRANFSTHVKNM</sequence>
<accession>A0A367J2N7</accession>
<comment type="caution">
    <text evidence="1">The sequence shown here is derived from an EMBL/GenBank/DDBJ whole genome shotgun (WGS) entry which is preliminary data.</text>
</comment>
<name>A0A367J2N7_RHIAZ</name>